<feature type="region of interest" description="Disordered" evidence="1">
    <location>
        <begin position="94"/>
        <end position="124"/>
    </location>
</feature>
<protein>
    <submittedName>
        <fullName evidence="2">Uncharacterized protein</fullName>
    </submittedName>
</protein>
<accession>A0AAV4RVE8</accession>
<evidence type="ECO:0000313" key="3">
    <source>
        <dbReference type="Proteomes" id="UP001054945"/>
    </source>
</evidence>
<dbReference type="Proteomes" id="UP001054945">
    <property type="component" value="Unassembled WGS sequence"/>
</dbReference>
<reference evidence="2 3" key="1">
    <citation type="submission" date="2021-06" db="EMBL/GenBank/DDBJ databases">
        <title>Caerostris extrusa draft genome.</title>
        <authorList>
            <person name="Kono N."/>
            <person name="Arakawa K."/>
        </authorList>
    </citation>
    <scope>NUCLEOTIDE SEQUENCE [LARGE SCALE GENOMIC DNA]</scope>
</reference>
<feature type="compositionally biased region" description="Basic and acidic residues" evidence="1">
    <location>
        <begin position="8"/>
        <end position="21"/>
    </location>
</feature>
<dbReference type="EMBL" id="BPLR01008435">
    <property type="protein sequence ID" value="GIY24654.1"/>
    <property type="molecule type" value="Genomic_DNA"/>
</dbReference>
<sequence length="124" mass="13865">MDGMCDPNELHGEITIEDPVKSDASPQHPPPPPLELLFSLHPLPLPPGWQAGNGKNRDKRRVENCAHSQKNDYIDLSSSSDGIFYFHAISPAFEINDNSEERREPSPTNGRLRKVQPNEEGGRQ</sequence>
<feature type="region of interest" description="Disordered" evidence="1">
    <location>
        <begin position="1"/>
        <end position="34"/>
    </location>
</feature>
<keyword evidence="3" id="KW-1185">Reference proteome</keyword>
<gene>
    <name evidence="2" type="ORF">CEXT_587101</name>
</gene>
<organism evidence="2 3">
    <name type="scientific">Caerostris extrusa</name>
    <name type="common">Bark spider</name>
    <name type="synonym">Caerostris bankana</name>
    <dbReference type="NCBI Taxonomy" id="172846"/>
    <lineage>
        <taxon>Eukaryota</taxon>
        <taxon>Metazoa</taxon>
        <taxon>Ecdysozoa</taxon>
        <taxon>Arthropoda</taxon>
        <taxon>Chelicerata</taxon>
        <taxon>Arachnida</taxon>
        <taxon>Araneae</taxon>
        <taxon>Araneomorphae</taxon>
        <taxon>Entelegynae</taxon>
        <taxon>Araneoidea</taxon>
        <taxon>Araneidae</taxon>
        <taxon>Caerostris</taxon>
    </lineage>
</organism>
<name>A0AAV4RVE8_CAEEX</name>
<comment type="caution">
    <text evidence="2">The sequence shown here is derived from an EMBL/GenBank/DDBJ whole genome shotgun (WGS) entry which is preliminary data.</text>
</comment>
<proteinExistence type="predicted"/>
<evidence type="ECO:0000313" key="2">
    <source>
        <dbReference type="EMBL" id="GIY24654.1"/>
    </source>
</evidence>
<evidence type="ECO:0000256" key="1">
    <source>
        <dbReference type="SAM" id="MobiDB-lite"/>
    </source>
</evidence>
<dbReference type="AlphaFoldDB" id="A0AAV4RVE8"/>